<accession>A0A2P6Q912</accession>
<dbReference type="Proteomes" id="UP000238479">
    <property type="component" value="Chromosome 5"/>
</dbReference>
<dbReference type="STRING" id="74649.A0A2P6Q912"/>
<sequence>MRRLVKIMVLKRPDIVKTTDAIGWTPLHYAALRGYLNVTRVLLNCDSSTLYILDKTGMSALHVAACAGHTKVLKEFIRRRPDACDLLNDKGQNILHYAILGECIFVVKYILKTAKLARLINEADNDGNTPLHLAAIYRIEDSIIGSFASDPRVDRTAINNEFLHAVDIYVRRNFKLVRVHTKDKISLSPTRSHLSIILLILWP</sequence>
<dbReference type="Gramene" id="PRQ30665">
    <property type="protein sequence ID" value="PRQ30665"/>
    <property type="gene ID" value="RchiOBHm_Chr5g0027101"/>
</dbReference>
<dbReference type="InterPro" id="IPR036770">
    <property type="entry name" value="Ankyrin_rpt-contain_sf"/>
</dbReference>
<proteinExistence type="predicted"/>
<dbReference type="Gene3D" id="1.25.40.20">
    <property type="entry name" value="Ankyrin repeat-containing domain"/>
    <property type="match status" value="1"/>
</dbReference>
<name>A0A2P6Q912_ROSCH</name>
<reference evidence="4 5" key="1">
    <citation type="journal article" date="2018" name="Nat. Genet.">
        <title>The Rosa genome provides new insights in the design of modern roses.</title>
        <authorList>
            <person name="Bendahmane M."/>
        </authorList>
    </citation>
    <scope>NUCLEOTIDE SEQUENCE [LARGE SCALE GENOMIC DNA]</scope>
    <source>
        <strain evidence="5">cv. Old Blush</strain>
    </source>
</reference>
<dbReference type="InterPro" id="IPR002110">
    <property type="entry name" value="Ankyrin_rpt"/>
</dbReference>
<protein>
    <submittedName>
        <fullName evidence="4">Putative ankyrin repeat-containing domain, protein accelerated cell death 6</fullName>
    </submittedName>
</protein>
<dbReference type="EMBL" id="PDCK01000043">
    <property type="protein sequence ID" value="PRQ30665.1"/>
    <property type="molecule type" value="Genomic_DNA"/>
</dbReference>
<evidence type="ECO:0000256" key="3">
    <source>
        <dbReference type="PROSITE-ProRule" id="PRU00023"/>
    </source>
</evidence>
<keyword evidence="5" id="KW-1185">Reference proteome</keyword>
<dbReference type="PROSITE" id="PS50088">
    <property type="entry name" value="ANK_REPEAT"/>
    <property type="match status" value="1"/>
</dbReference>
<dbReference type="SMART" id="SM00248">
    <property type="entry name" value="ANK"/>
    <property type="match status" value="4"/>
</dbReference>
<dbReference type="GO" id="GO:0005886">
    <property type="term" value="C:plasma membrane"/>
    <property type="evidence" value="ECO:0007669"/>
    <property type="project" value="TreeGrafter"/>
</dbReference>
<dbReference type="PROSITE" id="PS50297">
    <property type="entry name" value="ANK_REP_REGION"/>
    <property type="match status" value="1"/>
</dbReference>
<dbReference type="PANTHER" id="PTHR24186:SF50">
    <property type="entry name" value="ANKYRIN REPEAT-CONTAINING PROTEIN ITN1-LIKE ISOFORM X1"/>
    <property type="match status" value="1"/>
</dbReference>
<keyword evidence="2 3" id="KW-0040">ANK repeat</keyword>
<dbReference type="OMA" id="ILGECIF"/>
<organism evidence="4 5">
    <name type="scientific">Rosa chinensis</name>
    <name type="common">China rose</name>
    <dbReference type="NCBI Taxonomy" id="74649"/>
    <lineage>
        <taxon>Eukaryota</taxon>
        <taxon>Viridiplantae</taxon>
        <taxon>Streptophyta</taxon>
        <taxon>Embryophyta</taxon>
        <taxon>Tracheophyta</taxon>
        <taxon>Spermatophyta</taxon>
        <taxon>Magnoliopsida</taxon>
        <taxon>eudicotyledons</taxon>
        <taxon>Gunneridae</taxon>
        <taxon>Pentapetalae</taxon>
        <taxon>rosids</taxon>
        <taxon>fabids</taxon>
        <taxon>Rosales</taxon>
        <taxon>Rosaceae</taxon>
        <taxon>Rosoideae</taxon>
        <taxon>Rosoideae incertae sedis</taxon>
        <taxon>Rosa</taxon>
    </lineage>
</organism>
<keyword evidence="1" id="KW-0677">Repeat</keyword>
<dbReference type="AlphaFoldDB" id="A0A2P6Q912"/>
<feature type="repeat" description="ANK" evidence="3">
    <location>
        <begin position="22"/>
        <end position="44"/>
    </location>
</feature>
<evidence type="ECO:0000313" key="5">
    <source>
        <dbReference type="Proteomes" id="UP000238479"/>
    </source>
</evidence>
<dbReference type="PANTHER" id="PTHR24186">
    <property type="entry name" value="PROTEIN PHOSPHATASE 1 REGULATORY SUBUNIT"/>
    <property type="match status" value="1"/>
</dbReference>
<evidence type="ECO:0000256" key="1">
    <source>
        <dbReference type="ARBA" id="ARBA00022737"/>
    </source>
</evidence>
<comment type="caution">
    <text evidence="4">The sequence shown here is derived from an EMBL/GenBank/DDBJ whole genome shotgun (WGS) entry which is preliminary data.</text>
</comment>
<gene>
    <name evidence="4" type="ORF">RchiOBHm_Chr5g0027101</name>
</gene>
<evidence type="ECO:0000313" key="4">
    <source>
        <dbReference type="EMBL" id="PRQ30665.1"/>
    </source>
</evidence>
<dbReference type="SUPFAM" id="SSF48403">
    <property type="entry name" value="Ankyrin repeat"/>
    <property type="match status" value="1"/>
</dbReference>
<dbReference type="Pfam" id="PF12796">
    <property type="entry name" value="Ank_2"/>
    <property type="match status" value="1"/>
</dbReference>
<evidence type="ECO:0000256" key="2">
    <source>
        <dbReference type="ARBA" id="ARBA00023043"/>
    </source>
</evidence>